<gene>
    <name evidence="11" type="ORF">HMPREF0682_1140</name>
</gene>
<evidence type="ECO:0000256" key="10">
    <source>
        <dbReference type="SAM" id="Phobius"/>
    </source>
</evidence>
<keyword evidence="3" id="KW-0337">GPI-anchor biosynthesis</keyword>
<protein>
    <submittedName>
        <fullName evidence="11">Mannosyltransferase PIG-V domain protein</fullName>
    </submittedName>
</protein>
<dbReference type="GO" id="GO:0004376">
    <property type="term" value="F:GPI mannosyltransferase activity"/>
    <property type="evidence" value="ECO:0007669"/>
    <property type="project" value="InterPro"/>
</dbReference>
<evidence type="ECO:0000256" key="6">
    <source>
        <dbReference type="ARBA" id="ARBA00022692"/>
    </source>
</evidence>
<evidence type="ECO:0000256" key="2">
    <source>
        <dbReference type="ARBA" id="ARBA00004687"/>
    </source>
</evidence>
<dbReference type="GO" id="GO:0000009">
    <property type="term" value="F:alpha-1,6-mannosyltransferase activity"/>
    <property type="evidence" value="ECO:0007669"/>
    <property type="project" value="InterPro"/>
</dbReference>
<organism evidence="11 12">
    <name type="scientific">Propionibacterium acidifaciens F0233</name>
    <dbReference type="NCBI Taxonomy" id="553198"/>
    <lineage>
        <taxon>Bacteria</taxon>
        <taxon>Bacillati</taxon>
        <taxon>Actinomycetota</taxon>
        <taxon>Actinomycetes</taxon>
        <taxon>Propionibacteriales</taxon>
        <taxon>Propionibacteriaceae</taxon>
        <taxon>Propionibacterium</taxon>
    </lineage>
</organism>
<keyword evidence="12" id="KW-1185">Reference proteome</keyword>
<feature type="transmembrane region" description="Helical" evidence="10">
    <location>
        <begin position="87"/>
        <end position="109"/>
    </location>
</feature>
<dbReference type="PANTHER" id="PTHR12468">
    <property type="entry name" value="GPI MANNOSYLTRANSFERASE 2"/>
    <property type="match status" value="1"/>
</dbReference>
<dbReference type="GO" id="GO:0031501">
    <property type="term" value="C:mannosyltransferase complex"/>
    <property type="evidence" value="ECO:0007669"/>
    <property type="project" value="TreeGrafter"/>
</dbReference>
<evidence type="ECO:0000313" key="12">
    <source>
        <dbReference type="Proteomes" id="UP000017052"/>
    </source>
</evidence>
<keyword evidence="8 10" id="KW-1133">Transmembrane helix</keyword>
<dbReference type="Pfam" id="PF04188">
    <property type="entry name" value="Mannosyl_trans2"/>
    <property type="match status" value="1"/>
</dbReference>
<keyword evidence="6 10" id="KW-0812">Transmembrane</keyword>
<dbReference type="InterPro" id="IPR007315">
    <property type="entry name" value="PIG-V/Gpi18"/>
</dbReference>
<dbReference type="GO" id="GO:0006506">
    <property type="term" value="P:GPI anchor biosynthetic process"/>
    <property type="evidence" value="ECO:0007669"/>
    <property type="project" value="UniProtKB-UniPathway"/>
</dbReference>
<comment type="pathway">
    <text evidence="2">Glycolipid biosynthesis; glycosylphosphatidylinositol-anchor biosynthesis.</text>
</comment>
<feature type="transmembrane region" description="Helical" evidence="10">
    <location>
        <begin position="156"/>
        <end position="187"/>
    </location>
</feature>
<dbReference type="RefSeq" id="WP_021796086.1">
    <property type="nucleotide sequence ID" value="NZ_ACVN02000005.1"/>
</dbReference>
<feature type="transmembrane region" description="Helical" evidence="10">
    <location>
        <begin position="305"/>
        <end position="323"/>
    </location>
</feature>
<feature type="transmembrane region" description="Helical" evidence="10">
    <location>
        <begin position="18"/>
        <end position="38"/>
    </location>
</feature>
<dbReference type="Proteomes" id="UP000017052">
    <property type="component" value="Unassembled WGS sequence"/>
</dbReference>
<dbReference type="EMBL" id="ACVN02000005">
    <property type="protein sequence ID" value="ERK63770.1"/>
    <property type="molecule type" value="Genomic_DNA"/>
</dbReference>
<keyword evidence="9 10" id="KW-0472">Membrane</keyword>
<feature type="transmembrane region" description="Helical" evidence="10">
    <location>
        <begin position="277"/>
        <end position="298"/>
    </location>
</feature>
<dbReference type="UniPathway" id="UPA00196"/>
<evidence type="ECO:0000256" key="9">
    <source>
        <dbReference type="ARBA" id="ARBA00023136"/>
    </source>
</evidence>
<keyword evidence="4 11" id="KW-0328">Glycosyltransferase</keyword>
<evidence type="ECO:0000256" key="1">
    <source>
        <dbReference type="ARBA" id="ARBA00004477"/>
    </source>
</evidence>
<feature type="transmembrane region" description="Helical" evidence="10">
    <location>
        <begin position="121"/>
        <end position="150"/>
    </location>
</feature>
<feature type="transmembrane region" description="Helical" evidence="10">
    <location>
        <begin position="357"/>
        <end position="378"/>
    </location>
</feature>
<name>U2QLK4_9ACTN</name>
<keyword evidence="7" id="KW-0256">Endoplasmic reticulum</keyword>
<reference evidence="11" key="1">
    <citation type="submission" date="2013-08" db="EMBL/GenBank/DDBJ databases">
        <authorList>
            <person name="Durkin A.S."/>
            <person name="Haft D.R."/>
            <person name="McCorrison J."/>
            <person name="Torralba M."/>
            <person name="Gillis M."/>
            <person name="Haft D.H."/>
            <person name="Methe B."/>
            <person name="Sutton G."/>
            <person name="Nelson K.E."/>
        </authorList>
    </citation>
    <scope>NUCLEOTIDE SEQUENCE [LARGE SCALE GENOMIC DNA]</scope>
    <source>
        <strain evidence="11">F0233</strain>
    </source>
</reference>
<proteinExistence type="predicted"/>
<evidence type="ECO:0000256" key="8">
    <source>
        <dbReference type="ARBA" id="ARBA00022989"/>
    </source>
</evidence>
<evidence type="ECO:0000256" key="4">
    <source>
        <dbReference type="ARBA" id="ARBA00022676"/>
    </source>
</evidence>
<keyword evidence="5" id="KW-0808">Transferase</keyword>
<accession>U2QLK4</accession>
<evidence type="ECO:0000256" key="5">
    <source>
        <dbReference type="ARBA" id="ARBA00022679"/>
    </source>
</evidence>
<dbReference type="GO" id="GO:0016020">
    <property type="term" value="C:membrane"/>
    <property type="evidence" value="ECO:0007669"/>
    <property type="project" value="GOC"/>
</dbReference>
<sequence length="384" mass="41422">GARAAGAARSRTGGATRVVVMVWACTRALLAAVLLHTVRANGTTAARALGNWDVQHYLAIAVDGYADQLSMAFFPGVPLVMRALAQLGLPAVEATAAVCALASLVAALAMDRLGGQWAAIAWLLAPMAVFTVVGYSEALFCAFGLWAWVLARRGRWWWASLAAAFACTTRISGVFLVGGLILLALTGGEPTAPGAAPCTRTTGPRDRLRHAAIAALPLLVVVAFFAHLHDITGAWDAWFTAQRAGWDRSWTNPWQSFQNTLFAVDPAAWPEEPTRAWIFRFEIASVVIGLVTVLVALARRAWAQAGYVLVQLLALTTATWFMSVNRGDLLWFPLFIGIGRLVAHRPDSKGADLLRSVVLLLVVLADLVLMAWWARLFFLGHWAS</sequence>
<comment type="subcellular location">
    <subcellularLocation>
        <location evidence="1">Endoplasmic reticulum membrane</location>
        <topology evidence="1">Multi-pass membrane protein</topology>
    </subcellularLocation>
</comment>
<evidence type="ECO:0000256" key="7">
    <source>
        <dbReference type="ARBA" id="ARBA00022824"/>
    </source>
</evidence>
<evidence type="ECO:0000256" key="3">
    <source>
        <dbReference type="ARBA" id="ARBA00022502"/>
    </source>
</evidence>
<feature type="non-terminal residue" evidence="11">
    <location>
        <position position="1"/>
    </location>
</feature>
<dbReference type="AlphaFoldDB" id="U2QLK4"/>
<comment type="caution">
    <text evidence="11">The sequence shown here is derived from an EMBL/GenBank/DDBJ whole genome shotgun (WGS) entry which is preliminary data.</text>
</comment>
<dbReference type="PANTHER" id="PTHR12468:SF2">
    <property type="entry name" value="GPI MANNOSYLTRANSFERASE 2"/>
    <property type="match status" value="1"/>
</dbReference>
<feature type="transmembrane region" description="Helical" evidence="10">
    <location>
        <begin position="208"/>
        <end position="228"/>
    </location>
</feature>
<evidence type="ECO:0000313" key="11">
    <source>
        <dbReference type="EMBL" id="ERK63770.1"/>
    </source>
</evidence>
<dbReference type="OrthoDB" id="151635at2"/>